<organism evidence="2 3">
    <name type="scientific">Mycobacterium kiyosense</name>
    <dbReference type="NCBI Taxonomy" id="2871094"/>
    <lineage>
        <taxon>Bacteria</taxon>
        <taxon>Bacillati</taxon>
        <taxon>Actinomycetota</taxon>
        <taxon>Actinomycetes</taxon>
        <taxon>Mycobacteriales</taxon>
        <taxon>Mycobacteriaceae</taxon>
        <taxon>Mycobacterium</taxon>
    </lineage>
</organism>
<dbReference type="EMBL" id="BRZI01000093">
    <property type="protein sequence ID" value="GLD33636.1"/>
    <property type="molecule type" value="Genomic_DNA"/>
</dbReference>
<dbReference type="Proteomes" id="UP001064782">
    <property type="component" value="Unassembled WGS sequence"/>
</dbReference>
<evidence type="ECO:0000313" key="3">
    <source>
        <dbReference type="Proteomes" id="UP001064782"/>
    </source>
</evidence>
<proteinExistence type="predicted"/>
<accession>A0A9P3Q9J2</accession>
<evidence type="ECO:0000313" key="2">
    <source>
        <dbReference type="EMBL" id="GLD33636.1"/>
    </source>
</evidence>
<protein>
    <submittedName>
        <fullName evidence="2">Uncharacterized protein</fullName>
    </submittedName>
</protein>
<reference evidence="2" key="1">
    <citation type="submission" date="2022-08" db="EMBL/GenBank/DDBJ databases">
        <title>Mycobacterium kiyosense sp. nov., scotochromogenic slow-glowing species isolated from respiratory specimens.</title>
        <authorList>
            <person name="Fukano H."/>
            <person name="Kazumi Y."/>
            <person name="Sakagami N."/>
            <person name="Ato M."/>
            <person name="Mitarai S."/>
            <person name="Hoshino Y."/>
        </authorList>
    </citation>
    <scope>NUCLEOTIDE SEQUENCE</scope>
    <source>
        <strain evidence="2">1413</strain>
        <strain evidence="1">SRL2020-028</strain>
    </source>
</reference>
<comment type="caution">
    <text evidence="2">The sequence shown here is derived from an EMBL/GenBank/DDBJ whole genome shotgun (WGS) entry which is preliminary data.</text>
</comment>
<dbReference type="EMBL" id="BRXE01000062">
    <property type="protein sequence ID" value="GLB84809.1"/>
    <property type="molecule type" value="Genomic_DNA"/>
</dbReference>
<evidence type="ECO:0000313" key="1">
    <source>
        <dbReference type="EMBL" id="GLB84809.1"/>
    </source>
</evidence>
<sequence>MNLLVPEHRWGLSGAGFAAKSGWGPGVSGDDYLVRQFGMVPAGSTRLGVALAAEAPKFESGVAVLDQLVEWFIHHLLDLTKMFSDSNLIWRSRTAL</sequence>
<dbReference type="AlphaFoldDB" id="A0A9P3Q9J2"/>
<name>A0A9P3Q9J2_9MYCO</name>
<dbReference type="Proteomes" id="UP001165663">
    <property type="component" value="Unassembled WGS sequence"/>
</dbReference>
<gene>
    <name evidence="2" type="ORF">Mkiyose1413_55190</name>
    <name evidence="1" type="ORF">SRL2020028_40650</name>
</gene>
<keyword evidence="3" id="KW-1185">Reference proteome</keyword>